<gene>
    <name evidence="7" type="ORF">QF092_07665</name>
</gene>
<comment type="subcellular location">
    <subcellularLocation>
        <location evidence="1">Membrane</location>
        <topology evidence="1">Multi-pass membrane protein</topology>
    </subcellularLocation>
</comment>
<evidence type="ECO:0000256" key="1">
    <source>
        <dbReference type="ARBA" id="ARBA00004141"/>
    </source>
</evidence>
<dbReference type="RefSeq" id="WP_281469105.1">
    <property type="nucleotide sequence ID" value="NZ_CP124535.1"/>
</dbReference>
<evidence type="ECO:0000313" key="7">
    <source>
        <dbReference type="EMBL" id="WGV17650.1"/>
    </source>
</evidence>
<feature type="transmembrane region" description="Helical" evidence="6">
    <location>
        <begin position="69"/>
        <end position="89"/>
    </location>
</feature>
<keyword evidence="4 6" id="KW-1133">Transmembrane helix</keyword>
<evidence type="ECO:0000256" key="2">
    <source>
        <dbReference type="ARBA" id="ARBA00010350"/>
    </source>
</evidence>
<proteinExistence type="inferred from homology"/>
<protein>
    <submittedName>
        <fullName evidence="7">Bax inhibitor-1/YccA family protein</fullName>
    </submittedName>
</protein>
<comment type="similarity">
    <text evidence="2 6">Belongs to the BI1 family.</text>
</comment>
<sequence>MAEYQTIRSVGAGARAAQIDAGLRAHMNKVYGLMSVGMLLTGGVSWAVGTTDLLNFLRTPEGGMTILGWVVMFAPLAMVFAFGAAINRLSQAAAQLFFYTFAAVMGLSIAWIFKAFTGVSIAQTFLVTAIAFAGLSLWGYTTKKDLSGMGTFLMMGLIGLIVASIVNLFLGSGAVAFAISVIGLLIFAGLTAYDTQNIKNTYIQHAQYGDEEWLGKSAIMGALSLYMNFINIFMFLLQFLGNRE</sequence>
<evidence type="ECO:0000313" key="8">
    <source>
        <dbReference type="Proteomes" id="UP001230978"/>
    </source>
</evidence>
<feature type="transmembrane region" description="Helical" evidence="6">
    <location>
        <begin position="96"/>
        <end position="113"/>
    </location>
</feature>
<evidence type="ECO:0000256" key="6">
    <source>
        <dbReference type="RuleBase" id="RU004379"/>
    </source>
</evidence>
<reference evidence="7 8" key="1">
    <citation type="submission" date="2023-04" db="EMBL/GenBank/DDBJ databases">
        <title>YMD61, complete Genome.</title>
        <authorList>
            <person name="Zhang J."/>
        </authorList>
    </citation>
    <scope>NUCLEOTIDE SEQUENCE [LARGE SCALE GENOMIC DNA]</scope>
    <source>
        <strain evidence="7 8">YMD61</strain>
    </source>
</reference>
<name>A0ABY8QBJ0_9RHOB</name>
<dbReference type="CDD" id="cd10432">
    <property type="entry name" value="BI-1-like_bacterial"/>
    <property type="match status" value="1"/>
</dbReference>
<dbReference type="PANTHER" id="PTHR23291:SF50">
    <property type="entry name" value="PROTEIN LIFEGUARD 4"/>
    <property type="match status" value="1"/>
</dbReference>
<dbReference type="InterPro" id="IPR006214">
    <property type="entry name" value="Bax_inhibitor_1-related"/>
</dbReference>
<feature type="transmembrane region" description="Helical" evidence="6">
    <location>
        <begin position="176"/>
        <end position="193"/>
    </location>
</feature>
<organism evidence="7 8">
    <name type="scientific">Fuscovulum ytuae</name>
    <dbReference type="NCBI Taxonomy" id="3042299"/>
    <lineage>
        <taxon>Bacteria</taxon>
        <taxon>Pseudomonadati</taxon>
        <taxon>Pseudomonadota</taxon>
        <taxon>Alphaproteobacteria</taxon>
        <taxon>Rhodobacterales</taxon>
        <taxon>Paracoccaceae</taxon>
        <taxon>Fuscovulum</taxon>
    </lineage>
</organism>
<feature type="transmembrane region" description="Helical" evidence="6">
    <location>
        <begin position="213"/>
        <end position="240"/>
    </location>
</feature>
<feature type="transmembrane region" description="Helical" evidence="6">
    <location>
        <begin position="30"/>
        <end position="49"/>
    </location>
</feature>
<keyword evidence="8" id="KW-1185">Reference proteome</keyword>
<keyword evidence="3 6" id="KW-0812">Transmembrane</keyword>
<dbReference type="PANTHER" id="PTHR23291">
    <property type="entry name" value="BAX INHIBITOR-RELATED"/>
    <property type="match status" value="1"/>
</dbReference>
<accession>A0ABY8QBJ0</accession>
<feature type="transmembrane region" description="Helical" evidence="6">
    <location>
        <begin position="152"/>
        <end position="170"/>
    </location>
</feature>
<feature type="transmembrane region" description="Helical" evidence="6">
    <location>
        <begin position="119"/>
        <end position="140"/>
    </location>
</feature>
<keyword evidence="5 6" id="KW-0472">Membrane</keyword>
<dbReference type="Proteomes" id="UP001230978">
    <property type="component" value="Chromosome"/>
</dbReference>
<dbReference type="Pfam" id="PF01027">
    <property type="entry name" value="Bax1-I"/>
    <property type="match status" value="1"/>
</dbReference>
<evidence type="ECO:0000256" key="5">
    <source>
        <dbReference type="ARBA" id="ARBA00023136"/>
    </source>
</evidence>
<dbReference type="EMBL" id="CP124535">
    <property type="protein sequence ID" value="WGV17650.1"/>
    <property type="molecule type" value="Genomic_DNA"/>
</dbReference>
<evidence type="ECO:0000256" key="3">
    <source>
        <dbReference type="ARBA" id="ARBA00022692"/>
    </source>
</evidence>
<evidence type="ECO:0000256" key="4">
    <source>
        <dbReference type="ARBA" id="ARBA00022989"/>
    </source>
</evidence>